<protein>
    <submittedName>
        <fullName evidence="1">Uncharacterized protein</fullName>
    </submittedName>
</protein>
<gene>
    <name evidence="1" type="ORF">BN2614_LOCUS2</name>
</gene>
<accession>A0A9X9LNI3</accession>
<proteinExistence type="predicted"/>
<sequence>MSHLVRKEHLGQTNFHAFYKHLLSGYKGPENSHTVLSLKPFTVMPTRIYLCYCPVLLTSRICFYSSLPVKRNRILTSLEIFSTSHYY</sequence>
<dbReference type="Proteomes" id="UP000269945">
    <property type="component" value="Unassembled WGS sequence"/>
</dbReference>
<reference evidence="1 2" key="1">
    <citation type="submission" date="2018-10" db="EMBL/GenBank/DDBJ databases">
        <authorList>
            <person name="Ekblom R."/>
            <person name="Jareborg N."/>
        </authorList>
    </citation>
    <scope>NUCLEOTIDE SEQUENCE [LARGE SCALE GENOMIC DNA]</scope>
    <source>
        <tissue evidence="1">Muscle</tissue>
    </source>
</reference>
<dbReference type="AlphaFoldDB" id="A0A9X9LNI3"/>
<name>A0A9X9LNI3_GULGU</name>
<evidence type="ECO:0000313" key="1">
    <source>
        <dbReference type="EMBL" id="VCW77667.1"/>
    </source>
</evidence>
<evidence type="ECO:0000313" key="2">
    <source>
        <dbReference type="Proteomes" id="UP000269945"/>
    </source>
</evidence>
<comment type="caution">
    <text evidence="1">The sequence shown here is derived from an EMBL/GenBank/DDBJ whole genome shotgun (WGS) entry which is preliminary data.</text>
</comment>
<keyword evidence="2" id="KW-1185">Reference proteome</keyword>
<dbReference type="EMBL" id="CYRY02009165">
    <property type="protein sequence ID" value="VCW77667.1"/>
    <property type="molecule type" value="Genomic_DNA"/>
</dbReference>
<organism evidence="1 2">
    <name type="scientific">Gulo gulo</name>
    <name type="common">Wolverine</name>
    <name type="synonym">Gluton</name>
    <dbReference type="NCBI Taxonomy" id="48420"/>
    <lineage>
        <taxon>Eukaryota</taxon>
        <taxon>Metazoa</taxon>
        <taxon>Chordata</taxon>
        <taxon>Craniata</taxon>
        <taxon>Vertebrata</taxon>
        <taxon>Euteleostomi</taxon>
        <taxon>Mammalia</taxon>
        <taxon>Eutheria</taxon>
        <taxon>Laurasiatheria</taxon>
        <taxon>Carnivora</taxon>
        <taxon>Caniformia</taxon>
        <taxon>Musteloidea</taxon>
        <taxon>Mustelidae</taxon>
        <taxon>Guloninae</taxon>
        <taxon>Gulo</taxon>
    </lineage>
</organism>